<dbReference type="InterPro" id="IPR000551">
    <property type="entry name" value="MerR-type_HTH_dom"/>
</dbReference>
<name>A0A9Q8FNT0_9STAP</name>
<dbReference type="GO" id="GO:0003700">
    <property type="term" value="F:DNA-binding transcription factor activity"/>
    <property type="evidence" value="ECO:0007669"/>
    <property type="project" value="InterPro"/>
</dbReference>
<evidence type="ECO:0000256" key="2">
    <source>
        <dbReference type="ARBA" id="ARBA00023015"/>
    </source>
</evidence>
<evidence type="ECO:0000313" key="6">
    <source>
        <dbReference type="EMBL" id="TDL95515.1"/>
    </source>
</evidence>
<dbReference type="SMART" id="SM00422">
    <property type="entry name" value="HTH_MERR"/>
    <property type="match status" value="1"/>
</dbReference>
<dbReference type="Gene3D" id="1.10.1660.10">
    <property type="match status" value="1"/>
</dbReference>
<evidence type="ECO:0000256" key="1">
    <source>
        <dbReference type="ARBA" id="ARBA00022491"/>
    </source>
</evidence>
<protein>
    <submittedName>
        <fullName evidence="6">MerR family transcriptional regulator</fullName>
    </submittedName>
</protein>
<keyword evidence="1" id="KW-0678">Repressor</keyword>
<keyword evidence="7" id="KW-1185">Reference proteome</keyword>
<organism evidence="6 7">
    <name type="scientific">Macrococcus carouselicus</name>
    <dbReference type="NCBI Taxonomy" id="69969"/>
    <lineage>
        <taxon>Bacteria</taxon>
        <taxon>Bacillati</taxon>
        <taxon>Bacillota</taxon>
        <taxon>Bacilli</taxon>
        <taxon>Bacillales</taxon>
        <taxon>Staphylococcaceae</taxon>
        <taxon>Macrococcus</taxon>
    </lineage>
</organism>
<sequence>MKIYKISEFADEIGVTAQTLRIWDKKDKLKPAMKHDNGWRYYTEAQLEQYRDTVKDTYRKKIGYVNDVDSHSHQMSLIESYAANEDIEIEYFIETGRHYELSELKKVVGQMLDGDIEVIIIERKDVIFSEILTVFLQIAESNDIEIRCIK</sequence>
<keyword evidence="2" id="KW-0805">Transcription regulation</keyword>
<proteinExistence type="predicted"/>
<dbReference type="AlphaFoldDB" id="A0A9Q8FNT0"/>
<accession>A0A9Q8FNT0</accession>
<evidence type="ECO:0000259" key="5">
    <source>
        <dbReference type="PROSITE" id="PS50937"/>
    </source>
</evidence>
<feature type="domain" description="HTH merR-type" evidence="5">
    <location>
        <begin position="1"/>
        <end position="48"/>
    </location>
</feature>
<dbReference type="GO" id="GO:0003677">
    <property type="term" value="F:DNA binding"/>
    <property type="evidence" value="ECO:0007669"/>
    <property type="project" value="UniProtKB-KW"/>
</dbReference>
<evidence type="ECO:0000256" key="3">
    <source>
        <dbReference type="ARBA" id="ARBA00023125"/>
    </source>
</evidence>
<gene>
    <name evidence="6" type="ORF">ERX40_10050</name>
</gene>
<keyword evidence="3" id="KW-0238">DNA-binding</keyword>
<dbReference type="PANTHER" id="PTHR30204">
    <property type="entry name" value="REDOX-CYCLING DRUG-SENSING TRANSCRIPTIONAL ACTIVATOR SOXR"/>
    <property type="match status" value="1"/>
</dbReference>
<dbReference type="InterPro" id="IPR047057">
    <property type="entry name" value="MerR_fam"/>
</dbReference>
<dbReference type="InterPro" id="IPR009061">
    <property type="entry name" value="DNA-bd_dom_put_sf"/>
</dbReference>
<comment type="caution">
    <text evidence="6">The sequence shown here is derived from an EMBL/GenBank/DDBJ whole genome shotgun (WGS) entry which is preliminary data.</text>
</comment>
<dbReference type="OrthoDB" id="9791488at2"/>
<dbReference type="PANTHER" id="PTHR30204:SF69">
    <property type="entry name" value="MERR-FAMILY TRANSCRIPTIONAL REGULATOR"/>
    <property type="match status" value="1"/>
</dbReference>
<dbReference type="EMBL" id="SCWD01000006">
    <property type="protein sequence ID" value="TDL95515.1"/>
    <property type="molecule type" value="Genomic_DNA"/>
</dbReference>
<evidence type="ECO:0000256" key="4">
    <source>
        <dbReference type="ARBA" id="ARBA00023163"/>
    </source>
</evidence>
<dbReference type="CDD" id="cd04761">
    <property type="entry name" value="HTH_MerR-SF"/>
    <property type="match status" value="1"/>
</dbReference>
<dbReference type="Proteomes" id="UP000295280">
    <property type="component" value="Unassembled WGS sequence"/>
</dbReference>
<keyword evidence="4" id="KW-0804">Transcription</keyword>
<dbReference type="PROSITE" id="PS50937">
    <property type="entry name" value="HTH_MERR_2"/>
    <property type="match status" value="1"/>
</dbReference>
<evidence type="ECO:0000313" key="7">
    <source>
        <dbReference type="Proteomes" id="UP000295280"/>
    </source>
</evidence>
<dbReference type="Pfam" id="PF13411">
    <property type="entry name" value="MerR_1"/>
    <property type="match status" value="1"/>
</dbReference>
<reference evidence="6 7" key="1">
    <citation type="submission" date="2019-01" db="EMBL/GenBank/DDBJ databases">
        <title>Draft genome sequences of the type strains of six Macrococcus species.</title>
        <authorList>
            <person name="Mazhar S."/>
            <person name="Altermann E."/>
            <person name="Hill C."/>
            <person name="Mcauliffe O."/>
        </authorList>
    </citation>
    <scope>NUCLEOTIDE SEQUENCE [LARGE SCALE GENOMIC DNA]</scope>
    <source>
        <strain evidence="6 7">ATCC 51828</strain>
    </source>
</reference>
<dbReference type="SUPFAM" id="SSF46955">
    <property type="entry name" value="Putative DNA-binding domain"/>
    <property type="match status" value="1"/>
</dbReference>
<dbReference type="RefSeq" id="WP_133418363.1">
    <property type="nucleotide sequence ID" value="NZ_SCWD01000006.1"/>
</dbReference>